<dbReference type="CDD" id="cd16841">
    <property type="entry name" value="RraA_family"/>
    <property type="match status" value="1"/>
</dbReference>
<dbReference type="SUPFAM" id="SSF89562">
    <property type="entry name" value="RraA-like"/>
    <property type="match status" value="1"/>
</dbReference>
<dbReference type="Pfam" id="PF01557">
    <property type="entry name" value="FAA_hydrolase"/>
    <property type="match status" value="1"/>
</dbReference>
<keyword evidence="1 2" id="KW-0479">Metal-binding</keyword>
<name>A0A9E6XVN3_9ACTN</name>
<evidence type="ECO:0000313" key="4">
    <source>
        <dbReference type="EMBL" id="UGS35289.1"/>
    </source>
</evidence>
<dbReference type="Proteomes" id="UP001162834">
    <property type="component" value="Chromosome"/>
</dbReference>
<dbReference type="InterPro" id="IPR036663">
    <property type="entry name" value="Fumarylacetoacetase_C_sf"/>
</dbReference>
<comment type="cofactor">
    <cofactor evidence="2">
        <name>Mg(2+)</name>
        <dbReference type="ChEBI" id="CHEBI:18420"/>
    </cofactor>
</comment>
<evidence type="ECO:0000256" key="1">
    <source>
        <dbReference type="ARBA" id="ARBA00022723"/>
    </source>
</evidence>
<dbReference type="KEGG" id="sbae:DSM104329_01676"/>
<evidence type="ECO:0000313" key="5">
    <source>
        <dbReference type="Proteomes" id="UP001162834"/>
    </source>
</evidence>
<dbReference type="InterPro" id="IPR011234">
    <property type="entry name" value="Fumarylacetoacetase-like_C"/>
</dbReference>
<dbReference type="InterPro" id="IPR005493">
    <property type="entry name" value="RraA/RraA-like"/>
</dbReference>
<dbReference type="SUPFAM" id="SSF56529">
    <property type="entry name" value="FAH"/>
    <property type="match status" value="1"/>
</dbReference>
<feature type="binding site" evidence="2">
    <location>
        <begin position="339"/>
        <end position="342"/>
    </location>
    <ligand>
        <name>substrate</name>
    </ligand>
</feature>
<feature type="binding site" evidence="2">
    <location>
        <position position="361"/>
    </location>
    <ligand>
        <name>substrate</name>
    </ligand>
</feature>
<dbReference type="InterPro" id="IPR036704">
    <property type="entry name" value="RraA/RraA-like_sf"/>
</dbReference>
<feature type="domain" description="Fumarylacetoacetase-like C-terminal" evidence="3">
    <location>
        <begin position="10"/>
        <end position="206"/>
    </location>
</feature>
<sequence length="475" mass="51006">MDLESLRPPKIVAVHLNFRSRAEQRGRFPAHPSYFLKPSSSISRDGAPVVRPRGCELLVLEGEIGVVIGTRARNVTPQEGAAHVGWITAANDFGVYDFRWADRGSNVLAKGQDGFTPIGPRLVPAGELDLGALVLRTRVNGETVQEDSSANLIYDFGALVADLSRLMTLEPGDLILTGTPAGSQPVQPGDVVEVEIDGVGTLRNEIAEAETELAHYGAMPKVSPQVRADAYNAPVAREHELSAQARHALNSVSTATLTVQLRKRGIANTFLGGLKPARPDLRLLGYAHTLRYVAMREDVVKAQSATGELNAQKATIESLTADEVLVIEARDEAGAGTIGDILAMRALRRGATGIVTDGGVRDSPSFGELDVPTYYRAPHAAVLGLKHFPLEDNVPVTCAGVLVMPGDVMVGDAEGVLVIPAALAEEVALDALEQERREEWALERVTAGESVRDTYPLAKDRLPEYEAWRAAKEES</sequence>
<dbReference type="EMBL" id="CP087164">
    <property type="protein sequence ID" value="UGS35289.1"/>
    <property type="molecule type" value="Genomic_DNA"/>
</dbReference>
<dbReference type="PANTHER" id="PTHR11820">
    <property type="entry name" value="ACYLPYRUVASE"/>
    <property type="match status" value="1"/>
</dbReference>
<keyword evidence="2" id="KW-0460">Magnesium</keyword>
<dbReference type="Gene3D" id="3.90.850.10">
    <property type="entry name" value="Fumarylacetoacetase-like, C-terminal domain"/>
    <property type="match status" value="1"/>
</dbReference>
<proteinExistence type="predicted"/>
<dbReference type="NCBIfam" id="NF009399">
    <property type="entry name" value="PRK12764.1"/>
    <property type="match status" value="1"/>
</dbReference>
<keyword evidence="5" id="KW-1185">Reference proteome</keyword>
<dbReference type="RefSeq" id="WP_259314978.1">
    <property type="nucleotide sequence ID" value="NZ_CP087164.1"/>
</dbReference>
<protein>
    <recommendedName>
        <fullName evidence="3">Fumarylacetoacetase-like C-terminal domain-containing protein</fullName>
    </recommendedName>
</protein>
<reference evidence="4" key="1">
    <citation type="journal article" date="2022" name="Int. J. Syst. Evol. Microbiol.">
        <title>Pseudomonas aegrilactucae sp. nov. and Pseudomonas morbosilactucae sp. nov., pathogens causing bacterial rot of lettuce in Japan.</title>
        <authorList>
            <person name="Sawada H."/>
            <person name="Fujikawa T."/>
            <person name="Satou M."/>
        </authorList>
    </citation>
    <scope>NUCLEOTIDE SEQUENCE</scope>
    <source>
        <strain evidence="4">0166_1</strain>
    </source>
</reference>
<dbReference type="AlphaFoldDB" id="A0A9E6XVN3"/>
<accession>A0A9E6XVN3</accession>
<evidence type="ECO:0000256" key="2">
    <source>
        <dbReference type="PIRSR" id="PIRSR605493-1"/>
    </source>
</evidence>
<dbReference type="GO" id="GO:0003824">
    <property type="term" value="F:catalytic activity"/>
    <property type="evidence" value="ECO:0007669"/>
    <property type="project" value="InterPro"/>
</dbReference>
<dbReference type="GO" id="GO:0046872">
    <property type="term" value="F:metal ion binding"/>
    <property type="evidence" value="ECO:0007669"/>
    <property type="project" value="UniProtKB-KW"/>
</dbReference>
<dbReference type="NCBIfam" id="NF006093">
    <property type="entry name" value="PRK08245.1"/>
    <property type="match status" value="1"/>
</dbReference>
<gene>
    <name evidence="4" type="ORF">DSM104329_01676</name>
</gene>
<dbReference type="Gene3D" id="3.50.30.40">
    <property type="entry name" value="Ribonuclease E inhibitor RraA/RraA-like"/>
    <property type="match status" value="1"/>
</dbReference>
<feature type="binding site" evidence="2">
    <location>
        <position position="362"/>
    </location>
    <ligand>
        <name>Mg(2+)</name>
        <dbReference type="ChEBI" id="CHEBI:18420"/>
    </ligand>
</feature>
<organism evidence="4 5">
    <name type="scientific">Capillimicrobium parvum</name>
    <dbReference type="NCBI Taxonomy" id="2884022"/>
    <lineage>
        <taxon>Bacteria</taxon>
        <taxon>Bacillati</taxon>
        <taxon>Actinomycetota</taxon>
        <taxon>Thermoleophilia</taxon>
        <taxon>Solirubrobacterales</taxon>
        <taxon>Capillimicrobiaceae</taxon>
        <taxon>Capillimicrobium</taxon>
    </lineage>
</organism>
<dbReference type="Pfam" id="PF03737">
    <property type="entry name" value="RraA-like"/>
    <property type="match status" value="1"/>
</dbReference>
<evidence type="ECO:0000259" key="3">
    <source>
        <dbReference type="Pfam" id="PF01557"/>
    </source>
</evidence>